<evidence type="ECO:0000259" key="3">
    <source>
        <dbReference type="Pfam" id="PF24511"/>
    </source>
</evidence>
<sequence length="485" mass="53178">MFFKISILAGLISQLLADDPYSCAGTQTINPPANISNSISYPSNWQTSNDAPQYAANQNCTFTVNIPKGMFVFLQMKATTDPSSILTMTDSTGYQNIIKMTSLEPYFLMDPSFTVSLQSVKSGTFAMSMTWHNVNPTFPTTYQVHPNSTPLYLAGGDFDNSTVIESETKVNLLALPPTLIITDVTPYLRNTQVYDGPSTDSKHVGNLYQIVANGNRFVSSGKYLTLWSLIPGFANIGNSVILQDYFDVKDFKTYKPINCLLDPCKVEIDARTGTAAAIRYNPAYFFVKDISMPETNKLSVYTDFVTPAHKLADYTSSISKTNTPQKLFGRFNTFVLNQDQAVITLFFDPEKAGWATAVDSRRGFFMSPNYALNSSNQNINDKVSAFSSISNISYTVDRSAISGAATLNVLITSKQKVVVNNTFSTTNFPGGNEWTVGDTISVIYNSNGVSTTGAFVSFGFDHYNSATTNGVLISTALAIWIMFSS</sequence>
<organism evidence="5 6">
    <name type="scientific">Caenorhabditis nigoni</name>
    <dbReference type="NCBI Taxonomy" id="1611254"/>
    <lineage>
        <taxon>Eukaryota</taxon>
        <taxon>Metazoa</taxon>
        <taxon>Ecdysozoa</taxon>
        <taxon>Nematoda</taxon>
        <taxon>Chromadorea</taxon>
        <taxon>Rhabditida</taxon>
        <taxon>Rhabditina</taxon>
        <taxon>Rhabditomorpha</taxon>
        <taxon>Rhabditoidea</taxon>
        <taxon>Rhabditidae</taxon>
        <taxon>Peloderinae</taxon>
        <taxon>Caenorhabditis</taxon>
    </lineage>
</organism>
<dbReference type="OrthoDB" id="5834179at2759"/>
<evidence type="ECO:0000313" key="5">
    <source>
        <dbReference type="EMBL" id="PIC34926.1"/>
    </source>
</evidence>
<gene>
    <name evidence="5" type="primary">Cnig_chr_IV.g14437</name>
    <name evidence="5" type="ORF">B9Z55_014437</name>
</gene>
<evidence type="ECO:0000313" key="6">
    <source>
        <dbReference type="Proteomes" id="UP000230233"/>
    </source>
</evidence>
<evidence type="ECO:0000259" key="2">
    <source>
        <dbReference type="Pfam" id="PF02408"/>
    </source>
</evidence>
<dbReference type="Proteomes" id="UP000230233">
    <property type="component" value="Chromosome IV"/>
</dbReference>
<evidence type="ECO:0000256" key="1">
    <source>
        <dbReference type="SAM" id="SignalP"/>
    </source>
</evidence>
<feature type="chain" id="PRO_5013660492" evidence="1">
    <location>
        <begin position="18"/>
        <end position="485"/>
    </location>
</feature>
<evidence type="ECO:0000259" key="4">
    <source>
        <dbReference type="Pfam" id="PF24512"/>
    </source>
</evidence>
<dbReference type="Pfam" id="PF24512">
    <property type="entry name" value="DUF7592"/>
    <property type="match status" value="1"/>
</dbReference>
<feature type="domain" description="DUF7591" evidence="3">
    <location>
        <begin position="248"/>
        <end position="345"/>
    </location>
</feature>
<feature type="signal peptide" evidence="1">
    <location>
        <begin position="1"/>
        <end position="17"/>
    </location>
</feature>
<accession>A0A2G5U6P3</accession>
<feature type="domain" description="DUF7592" evidence="4">
    <location>
        <begin position="155"/>
        <end position="229"/>
    </location>
</feature>
<protein>
    <submittedName>
        <fullName evidence="5">Uncharacterized protein</fullName>
    </submittedName>
</protein>
<dbReference type="Pfam" id="PF24511">
    <property type="entry name" value="DUF7591"/>
    <property type="match status" value="1"/>
</dbReference>
<name>A0A2G5U6P3_9PELO</name>
<dbReference type="Pfam" id="PF02408">
    <property type="entry name" value="CUB_2"/>
    <property type="match status" value="1"/>
</dbReference>
<dbReference type="PANTHER" id="PTHR47920">
    <property type="entry name" value="PROTEIN CBG13378-RELATED"/>
    <property type="match status" value="1"/>
</dbReference>
<keyword evidence="1" id="KW-0732">Signal</keyword>
<dbReference type="STRING" id="1611254.A0A2G5U6P3"/>
<keyword evidence="6" id="KW-1185">Reference proteome</keyword>
<dbReference type="InterPro" id="IPR056013">
    <property type="entry name" value="DUF7591"/>
</dbReference>
<dbReference type="InterPro" id="IPR056014">
    <property type="entry name" value="DUF7592"/>
</dbReference>
<proteinExistence type="predicted"/>
<dbReference type="InterPro" id="IPR003366">
    <property type="entry name" value="CUB-like_dom"/>
</dbReference>
<comment type="caution">
    <text evidence="5">The sequence shown here is derived from an EMBL/GenBank/DDBJ whole genome shotgun (WGS) entry which is preliminary data.</text>
</comment>
<dbReference type="PANTHER" id="PTHR47920:SF1">
    <property type="entry name" value="CUB-LIKE DOMAIN-CONTAINING PROTEIN"/>
    <property type="match status" value="1"/>
</dbReference>
<dbReference type="AlphaFoldDB" id="A0A2G5U6P3"/>
<reference evidence="6" key="1">
    <citation type="submission" date="2017-10" db="EMBL/GenBank/DDBJ databases">
        <title>Rapid genome shrinkage in a self-fertile nematode reveals novel sperm competition proteins.</title>
        <authorList>
            <person name="Yin D."/>
            <person name="Schwarz E.M."/>
            <person name="Thomas C.G."/>
            <person name="Felde R.L."/>
            <person name="Korf I.F."/>
            <person name="Cutter A.D."/>
            <person name="Schartner C.M."/>
            <person name="Ralston E.J."/>
            <person name="Meyer B.J."/>
            <person name="Haag E.S."/>
        </authorList>
    </citation>
    <scope>NUCLEOTIDE SEQUENCE [LARGE SCALE GENOMIC DNA]</scope>
    <source>
        <strain evidence="6">JU1422</strain>
    </source>
</reference>
<feature type="domain" description="CUB-like" evidence="2">
    <location>
        <begin position="21"/>
        <end position="134"/>
    </location>
</feature>
<dbReference type="EMBL" id="PDUG01000004">
    <property type="protein sequence ID" value="PIC34926.1"/>
    <property type="molecule type" value="Genomic_DNA"/>
</dbReference>